<proteinExistence type="predicted"/>
<dbReference type="EMBL" id="MABQ02000012">
    <property type="protein sequence ID" value="PCD21766.1"/>
    <property type="molecule type" value="Genomic_DNA"/>
</dbReference>
<dbReference type="GO" id="GO:0003676">
    <property type="term" value="F:nucleic acid binding"/>
    <property type="evidence" value="ECO:0007669"/>
    <property type="project" value="InterPro"/>
</dbReference>
<gene>
    <name evidence="2" type="ORF">AU210_015569</name>
</gene>
<dbReference type="PANTHER" id="PTHR43040">
    <property type="entry name" value="RIBONUCLEASE D"/>
    <property type="match status" value="1"/>
</dbReference>
<feature type="region of interest" description="Disordered" evidence="1">
    <location>
        <begin position="205"/>
        <end position="224"/>
    </location>
</feature>
<protein>
    <submittedName>
        <fullName evidence="2">Uncharacterized protein</fullName>
    </submittedName>
</protein>
<name>A0A2H3FST2_FUSOX</name>
<sequence>MVENFRSYVTTFTEQKSLFKSAHPVTRLSTAVKIGYARHGIESRHSYTKIVDCQARRQASHNLREQRDCDRTTCRLSQWTSSSLLPPNQVLAGIYDLQLMELATRSFSRRCVNGLSKCIERDAPMSIQERLEWVQTKEGGLRLFAPEKGGRYEVFNERPLPDAIKFYCAQDVQILPRLWAYYDGKMGQRWRERMIAESRARVQSSQSATYNGKGRHMALAPTEW</sequence>
<evidence type="ECO:0000256" key="1">
    <source>
        <dbReference type="SAM" id="MobiDB-lite"/>
    </source>
</evidence>
<comment type="caution">
    <text evidence="2">The sequence shown here is derived from an EMBL/GenBank/DDBJ whole genome shotgun (WGS) entry which is preliminary data.</text>
</comment>
<evidence type="ECO:0000313" key="2">
    <source>
        <dbReference type="EMBL" id="PCD21766.1"/>
    </source>
</evidence>
<dbReference type="Proteomes" id="UP000219602">
    <property type="component" value="Chromosome RC"/>
</dbReference>
<reference evidence="2 3" key="1">
    <citation type="journal article" date="2016" name="Environ. Microbiol.">
        <title>Effector profiles distinguish formae speciales of Fusarium oxysporum.</title>
        <authorList>
            <person name="van Dam P."/>
            <person name="Fokkens L."/>
            <person name="Schmidt S.M."/>
            <person name="Linmans J.H."/>
            <person name="Kistler H.C."/>
            <person name="Ma L.J."/>
            <person name="Rep M."/>
        </authorList>
    </citation>
    <scope>NUCLEOTIDE SEQUENCE [LARGE SCALE GENOMIC DNA]</scope>
    <source>
        <strain evidence="2 3">Forc016</strain>
    </source>
</reference>
<accession>A0A2H3FST2</accession>
<dbReference type="PANTHER" id="PTHR43040:SF1">
    <property type="entry name" value="RIBONUCLEASE D"/>
    <property type="match status" value="1"/>
</dbReference>
<reference evidence="2 3" key="2">
    <citation type="journal article" date="2017" name="Sci. Rep.">
        <title>A mobile pathogenicity chromosome in Fusarium oxysporum for infection of multiple cucurbit species.</title>
        <authorList>
            <person name="van Dam P."/>
            <person name="Fokkens L."/>
            <person name="Ayukawa Y."/>
            <person name="van der Gragt M."/>
            <person name="Ter Horst A."/>
            <person name="Brankovics B."/>
            <person name="Houterman P.M."/>
            <person name="Arie T."/>
            <person name="Rep M."/>
        </authorList>
    </citation>
    <scope>NUCLEOTIDE SEQUENCE [LARGE SCALE GENOMIC DNA]</scope>
    <source>
        <strain evidence="2 3">Forc016</strain>
    </source>
</reference>
<dbReference type="AlphaFoldDB" id="A0A2H3FST2"/>
<dbReference type="STRING" id="327505.A0A2H3FST2"/>
<organism evidence="2 3">
    <name type="scientific">Fusarium oxysporum f. sp. radicis-cucumerinum</name>
    <dbReference type="NCBI Taxonomy" id="327505"/>
    <lineage>
        <taxon>Eukaryota</taxon>
        <taxon>Fungi</taxon>
        <taxon>Dikarya</taxon>
        <taxon>Ascomycota</taxon>
        <taxon>Pezizomycotina</taxon>
        <taxon>Sordariomycetes</taxon>
        <taxon>Hypocreomycetidae</taxon>
        <taxon>Hypocreales</taxon>
        <taxon>Nectriaceae</taxon>
        <taxon>Fusarium</taxon>
        <taxon>Fusarium oxysporum species complex</taxon>
    </lineage>
</organism>
<evidence type="ECO:0000313" key="3">
    <source>
        <dbReference type="Proteomes" id="UP000219602"/>
    </source>
</evidence>
<dbReference type="InterPro" id="IPR036397">
    <property type="entry name" value="RNaseH_sf"/>
</dbReference>
<dbReference type="Gene3D" id="3.30.420.10">
    <property type="entry name" value="Ribonuclease H-like superfamily/Ribonuclease H"/>
    <property type="match status" value="1"/>
</dbReference>